<evidence type="ECO:0000256" key="1">
    <source>
        <dbReference type="SAM" id="SignalP"/>
    </source>
</evidence>
<evidence type="ECO:0000313" key="3">
    <source>
        <dbReference type="Proteomes" id="UP000565441"/>
    </source>
</evidence>
<dbReference type="Proteomes" id="UP000565441">
    <property type="component" value="Unassembled WGS sequence"/>
</dbReference>
<feature type="signal peptide" evidence="1">
    <location>
        <begin position="1"/>
        <end position="20"/>
    </location>
</feature>
<feature type="chain" id="PRO_5034231088" evidence="1">
    <location>
        <begin position="21"/>
        <end position="191"/>
    </location>
</feature>
<keyword evidence="3" id="KW-1185">Reference proteome</keyword>
<evidence type="ECO:0000313" key="2">
    <source>
        <dbReference type="EMBL" id="KAF5380202.1"/>
    </source>
</evidence>
<organism evidence="2 3">
    <name type="scientific">Tricholomella constricta</name>
    <dbReference type="NCBI Taxonomy" id="117010"/>
    <lineage>
        <taxon>Eukaryota</taxon>
        <taxon>Fungi</taxon>
        <taxon>Dikarya</taxon>
        <taxon>Basidiomycota</taxon>
        <taxon>Agaricomycotina</taxon>
        <taxon>Agaricomycetes</taxon>
        <taxon>Agaricomycetidae</taxon>
        <taxon>Agaricales</taxon>
        <taxon>Tricholomatineae</taxon>
        <taxon>Lyophyllaceae</taxon>
        <taxon>Tricholomella</taxon>
    </lineage>
</organism>
<reference evidence="2 3" key="1">
    <citation type="journal article" date="2020" name="ISME J.">
        <title>Uncovering the hidden diversity of litter-decomposition mechanisms in mushroom-forming fungi.</title>
        <authorList>
            <person name="Floudas D."/>
            <person name="Bentzer J."/>
            <person name="Ahren D."/>
            <person name="Johansson T."/>
            <person name="Persson P."/>
            <person name="Tunlid A."/>
        </authorList>
    </citation>
    <scope>NUCLEOTIDE SEQUENCE [LARGE SCALE GENOMIC DNA]</scope>
    <source>
        <strain evidence="2 3">CBS 661.87</strain>
    </source>
</reference>
<comment type="caution">
    <text evidence="2">The sequence shown here is derived from an EMBL/GenBank/DDBJ whole genome shotgun (WGS) entry which is preliminary data.</text>
</comment>
<keyword evidence="1" id="KW-0732">Signal</keyword>
<protein>
    <submittedName>
        <fullName evidence="2">Uncharacterized protein</fullName>
    </submittedName>
</protein>
<sequence>MRMSMLFFIAFATGMTSVYSFRVTMVALDLLYRKGNAAKPVTGVAAALAKHFGALDKDGKFAPSTAGLSTNKNPKSLPGVSDKAKVYEIDSDTLAGTSFRVIEDGGKSNPGHVTIAIKEAMDPETLLEKLNALPGWKGPITLADALKAYNAEQQAKAPAAGTKGKGKRSMPLRGREKMMRAMAEKRAISLD</sequence>
<dbReference type="AlphaFoldDB" id="A0A8H5HBD2"/>
<name>A0A8H5HBD2_9AGAR</name>
<proteinExistence type="predicted"/>
<accession>A0A8H5HBD2</accession>
<dbReference type="EMBL" id="JAACJP010000014">
    <property type="protein sequence ID" value="KAF5380202.1"/>
    <property type="molecule type" value="Genomic_DNA"/>
</dbReference>
<gene>
    <name evidence="2" type="ORF">D9615_006177</name>
</gene>